<organism evidence="1 2">
    <name type="scientific">Spiroplasma poulsonii</name>
    <dbReference type="NCBI Taxonomy" id="2138"/>
    <lineage>
        <taxon>Bacteria</taxon>
        <taxon>Bacillati</taxon>
        <taxon>Mycoplasmatota</taxon>
        <taxon>Mollicutes</taxon>
        <taxon>Entomoplasmatales</taxon>
        <taxon>Spiroplasmataceae</taxon>
        <taxon>Spiroplasma</taxon>
    </lineage>
</organism>
<dbReference type="Proteomes" id="UP000031565">
    <property type="component" value="Unassembled WGS sequence"/>
</dbReference>
<sequence length="40" mass="4840">MLINEYELLYLFQEGHNNKAVINLWSHGKKKGFKKYIEIE</sequence>
<evidence type="ECO:0000313" key="2">
    <source>
        <dbReference type="Proteomes" id="UP000031565"/>
    </source>
</evidence>
<protein>
    <submittedName>
        <fullName evidence="1">Uncharacterized protein</fullName>
    </submittedName>
</protein>
<name>A0A2P6FB24_9MOLU</name>
<gene>
    <name evidence="1" type="ORF">SMSRO_SF004120</name>
</gene>
<evidence type="ECO:0000313" key="1">
    <source>
        <dbReference type="EMBL" id="PQM30632.1"/>
    </source>
</evidence>
<dbReference type="EMBL" id="JTLV02000001">
    <property type="protein sequence ID" value="PQM30632.1"/>
    <property type="molecule type" value="Genomic_DNA"/>
</dbReference>
<reference evidence="1 2" key="1">
    <citation type="journal article" date="2015" name="MBio">
        <title>Genome sequence of the Drosophila melanogaster male-killing Spiroplasma strain MSRO endosymbiont.</title>
        <authorList>
            <person name="Paredes J.C."/>
            <person name="Herren J.K."/>
            <person name="Schupfer F."/>
            <person name="Marin R."/>
            <person name="Claverol S."/>
            <person name="Kuo C.H."/>
            <person name="Lemaitre B."/>
            <person name="Beven L."/>
        </authorList>
    </citation>
    <scope>NUCLEOTIDE SEQUENCE [LARGE SCALE GENOMIC DNA]</scope>
    <source>
        <strain evidence="1 2">MSRO</strain>
    </source>
</reference>
<proteinExistence type="predicted"/>
<accession>A0A2P6FB24</accession>
<dbReference type="AlphaFoldDB" id="A0A2P6FB24"/>
<keyword evidence="2" id="KW-1185">Reference proteome</keyword>
<comment type="caution">
    <text evidence="1">The sequence shown here is derived from an EMBL/GenBank/DDBJ whole genome shotgun (WGS) entry which is preliminary data.</text>
</comment>